<dbReference type="EMBL" id="JBGBPY010000001">
    <property type="protein sequence ID" value="MEY2182357.1"/>
    <property type="molecule type" value="Genomic_DNA"/>
</dbReference>
<organism evidence="4 5">
    <name type="scientific">Rhodanobacter humi</name>
    <dbReference type="NCBI Taxonomy" id="1888173"/>
    <lineage>
        <taxon>Bacteria</taxon>
        <taxon>Pseudomonadati</taxon>
        <taxon>Pseudomonadota</taxon>
        <taxon>Gammaproteobacteria</taxon>
        <taxon>Lysobacterales</taxon>
        <taxon>Rhodanobacteraceae</taxon>
        <taxon>Rhodanobacter</taxon>
    </lineage>
</organism>
<dbReference type="InterPro" id="IPR050278">
    <property type="entry name" value="Serine_Prot_S9B/DPPIV"/>
</dbReference>
<evidence type="ECO:0000256" key="1">
    <source>
        <dbReference type="SAM" id="SignalP"/>
    </source>
</evidence>
<proteinExistence type="predicted"/>
<evidence type="ECO:0000313" key="4">
    <source>
        <dbReference type="EMBL" id="MEY2182357.1"/>
    </source>
</evidence>
<dbReference type="Pfam" id="PF00930">
    <property type="entry name" value="DPPIV_N"/>
    <property type="match status" value="1"/>
</dbReference>
<dbReference type="PANTHER" id="PTHR11731">
    <property type="entry name" value="PROTEASE FAMILY S9B,C DIPEPTIDYL-PEPTIDASE IV-RELATED"/>
    <property type="match status" value="1"/>
</dbReference>
<dbReference type="InterPro" id="IPR001375">
    <property type="entry name" value="Peptidase_S9_cat"/>
</dbReference>
<dbReference type="SUPFAM" id="SSF53474">
    <property type="entry name" value="alpha/beta-Hydrolases"/>
    <property type="match status" value="1"/>
</dbReference>
<dbReference type="Pfam" id="PF00326">
    <property type="entry name" value="Peptidase_S9"/>
    <property type="match status" value="1"/>
</dbReference>
<dbReference type="PANTHER" id="PTHR11731:SF118">
    <property type="entry name" value="BLR1971 PROTEIN"/>
    <property type="match status" value="1"/>
</dbReference>
<dbReference type="Gene3D" id="3.40.50.1820">
    <property type="entry name" value="alpha/beta hydrolase"/>
    <property type="match status" value="1"/>
</dbReference>
<reference evidence="4 5" key="1">
    <citation type="submission" date="2024-07" db="EMBL/GenBank/DDBJ databases">
        <title>Molecular mechanisms and environmental adaptations of flagellar loss and biofilm growth of Rhodanobacter under environmental stress.</title>
        <authorList>
            <person name="Chen M."/>
        </authorList>
    </citation>
    <scope>NUCLEOTIDE SEQUENCE [LARGE SCALE GENOMIC DNA]</scope>
    <source>
        <strain evidence="4 5">RS22</strain>
    </source>
</reference>
<dbReference type="SUPFAM" id="SSF82171">
    <property type="entry name" value="DPP6 N-terminal domain-like"/>
    <property type="match status" value="1"/>
</dbReference>
<dbReference type="Proteomes" id="UP001562159">
    <property type="component" value="Unassembled WGS sequence"/>
</dbReference>
<name>A0ABV4APM2_9GAMM</name>
<feature type="domain" description="Peptidase S9 prolyl oligopeptidase catalytic" evidence="2">
    <location>
        <begin position="567"/>
        <end position="764"/>
    </location>
</feature>
<keyword evidence="1" id="KW-0732">Signal</keyword>
<evidence type="ECO:0000259" key="3">
    <source>
        <dbReference type="Pfam" id="PF00930"/>
    </source>
</evidence>
<gene>
    <name evidence="4" type="ORF">AB7878_07990</name>
</gene>
<feature type="domain" description="Dipeptidylpeptidase IV N-terminal" evidence="3">
    <location>
        <begin position="136"/>
        <end position="477"/>
    </location>
</feature>
<evidence type="ECO:0000259" key="2">
    <source>
        <dbReference type="Pfam" id="PF00326"/>
    </source>
</evidence>
<protein>
    <submittedName>
        <fullName evidence="4">DPP IV N-terminal domain-containing protein</fullName>
    </submittedName>
</protein>
<sequence>MHSTISRKRLTGALAAGLLVCATGAMAQGRTLTAQDYAQAERFMSYNTAPLVDHDVQRVKWLDDTHFWYIDHDAGGDHAMTMDTATGKAAPAFDQAKLAAALGKATGKPVQANKLPPRGFDFSVGKDGSYDVALMGKHYLCDLKGAGECTAKAKAKTGDEPGIVSPDKTKEAFIRDWNLWVRDLATGKETRLTTDGVQDFGYATDNAGWIHTNRAVLNWSPDSKKIATYQQDQRGVGEMYTVQTKVGHPVLDAWKYPLPGDEKVFMIEPVVIDVAAHKVVRLKIDPQQRLSSLCDDISCNSDGQWSDLKWSPDSKTFAMVNSSRDRKQVWYRVANADTGAVRTAFDEQVATYYESGHGEVNWQYLPKANEAVWPSERNDWNNLYLYNLKTGKAIHPITSGDGNVTEVLHLDHHARELWFVGVGKVPGVNPYYRQFWKVGLDGGKPVLLTPEDADHSISMSPDGKTFVDSWSTPTTPPVTVLRSSADGRVIATVAKADITRLKAAGWVPPIPFTVKARDGKTELYGMMFKPSHFDPAKKYPVIDYVYPGPQTGSVRGRSFLASRGDNQALAELGFIVVALDGMGTPWRSASFHHTWYGDMGDNTLPDQVAGIKELAQRYSWIDINRVGIWGHSGGGNTTADAMFRYPDFFKVGWAESGNHDNRNYENDWGEKYQGLLVTNKDGTTNYDNQANQDLAKHLKGRLMLVHGTIDDNVPIDETYLVAEALIKANRDFDMLIIPNVHHGYAAATPYATRRRWDYFVQYLAGNTPPKEYELKKWPWF</sequence>
<feature type="signal peptide" evidence="1">
    <location>
        <begin position="1"/>
        <end position="27"/>
    </location>
</feature>
<evidence type="ECO:0000313" key="5">
    <source>
        <dbReference type="Proteomes" id="UP001562159"/>
    </source>
</evidence>
<keyword evidence="5" id="KW-1185">Reference proteome</keyword>
<comment type="caution">
    <text evidence="4">The sequence shown here is derived from an EMBL/GenBank/DDBJ whole genome shotgun (WGS) entry which is preliminary data.</text>
</comment>
<feature type="chain" id="PRO_5047498304" evidence="1">
    <location>
        <begin position="28"/>
        <end position="780"/>
    </location>
</feature>
<dbReference type="InterPro" id="IPR029058">
    <property type="entry name" value="AB_hydrolase_fold"/>
</dbReference>
<dbReference type="Gene3D" id="2.140.10.30">
    <property type="entry name" value="Dipeptidylpeptidase IV, N-terminal domain"/>
    <property type="match status" value="1"/>
</dbReference>
<accession>A0ABV4APM2</accession>
<dbReference type="InterPro" id="IPR002469">
    <property type="entry name" value="Peptidase_S9B_N"/>
</dbReference>